<dbReference type="GO" id="GO:0003918">
    <property type="term" value="F:DNA topoisomerase type II (double strand cut, ATP-hydrolyzing) activity"/>
    <property type="evidence" value="ECO:0007669"/>
    <property type="project" value="InterPro"/>
</dbReference>
<dbReference type="GO" id="GO:0009330">
    <property type="term" value="C:DNA topoisomerase type II (double strand cut, ATP-hydrolyzing) complex"/>
    <property type="evidence" value="ECO:0007669"/>
    <property type="project" value="TreeGrafter"/>
</dbReference>
<evidence type="ECO:0000256" key="1">
    <source>
        <dbReference type="ARBA" id="ARBA00008263"/>
    </source>
</evidence>
<proteinExistence type="inferred from homology"/>
<sequence>MIRILALDFGDPTGWAHSNGTSGIWRMNIQRDESGGMRLLRFEHKIKEVYKSVGIDLIVWEAILDAHRPKGLAGVKLHSKFQAIVERIADSVRSGLIEGISDVNDESGRDGMRIVMELKRAANEDVVINQLFRHSSLQTTYSIMNIALVKGRPITLPLREMLGLFIDHRKEVIRRRTRFLLAKAQARAHILEVLLLAVSDIDEIVALIKASKDVASAKQALMKKPLRLAEIKTLGKLLPKEFVKE</sequence>
<evidence type="ECO:0000259" key="5">
    <source>
        <dbReference type="PROSITE" id="PS52040"/>
    </source>
</evidence>
<dbReference type="InterPro" id="IPR050220">
    <property type="entry name" value="Type_II_DNA_Topoisomerases"/>
</dbReference>
<dbReference type="Pfam" id="PF00521">
    <property type="entry name" value="DNA_topoisoIV"/>
    <property type="match status" value="1"/>
</dbReference>
<dbReference type="Gene3D" id="3.30.1360.40">
    <property type="match status" value="1"/>
</dbReference>
<evidence type="ECO:0000313" key="6">
    <source>
        <dbReference type="EMBL" id="KKK65646.1"/>
    </source>
</evidence>
<dbReference type="InterPro" id="IPR002205">
    <property type="entry name" value="Topo_IIA_dom_A"/>
</dbReference>
<dbReference type="GO" id="GO:0005524">
    <property type="term" value="F:ATP binding"/>
    <property type="evidence" value="ECO:0007669"/>
    <property type="project" value="InterPro"/>
</dbReference>
<dbReference type="Gene3D" id="3.90.199.10">
    <property type="entry name" value="Topoisomerase II, domain 5"/>
    <property type="match status" value="1"/>
</dbReference>
<evidence type="ECO:0000256" key="3">
    <source>
        <dbReference type="ARBA" id="ARBA00023125"/>
    </source>
</evidence>
<gene>
    <name evidence="6" type="ORF">LCGC14_2972040</name>
</gene>
<dbReference type="SMART" id="SM00434">
    <property type="entry name" value="TOP4c"/>
    <property type="match status" value="1"/>
</dbReference>
<keyword evidence="4" id="KW-0413">Isomerase</keyword>
<dbReference type="InterPro" id="IPR013758">
    <property type="entry name" value="Topo_IIA_A/C_ab"/>
</dbReference>
<dbReference type="GO" id="GO:0006265">
    <property type="term" value="P:DNA topological change"/>
    <property type="evidence" value="ECO:0007669"/>
    <property type="project" value="InterPro"/>
</dbReference>
<keyword evidence="3" id="KW-0238">DNA-binding</keyword>
<name>A0A0F9A0D8_9ZZZZ</name>
<evidence type="ECO:0000256" key="4">
    <source>
        <dbReference type="ARBA" id="ARBA00023235"/>
    </source>
</evidence>
<keyword evidence="2" id="KW-0799">Topoisomerase</keyword>
<organism evidence="6">
    <name type="scientific">marine sediment metagenome</name>
    <dbReference type="NCBI Taxonomy" id="412755"/>
    <lineage>
        <taxon>unclassified sequences</taxon>
        <taxon>metagenomes</taxon>
        <taxon>ecological metagenomes</taxon>
    </lineage>
</organism>
<dbReference type="PANTHER" id="PTHR43493:SF5">
    <property type="entry name" value="DNA GYRASE SUBUNIT A, CHLOROPLASTIC_MITOCHONDRIAL"/>
    <property type="match status" value="1"/>
</dbReference>
<dbReference type="AlphaFoldDB" id="A0A0F9A0D8"/>
<reference evidence="6" key="1">
    <citation type="journal article" date="2015" name="Nature">
        <title>Complex archaea that bridge the gap between prokaryotes and eukaryotes.</title>
        <authorList>
            <person name="Spang A."/>
            <person name="Saw J.H."/>
            <person name="Jorgensen S.L."/>
            <person name="Zaremba-Niedzwiedzka K."/>
            <person name="Martijn J."/>
            <person name="Lind A.E."/>
            <person name="van Eijk R."/>
            <person name="Schleper C."/>
            <person name="Guy L."/>
            <person name="Ettema T.J."/>
        </authorList>
    </citation>
    <scope>NUCLEOTIDE SEQUENCE</scope>
</reference>
<evidence type="ECO:0000256" key="2">
    <source>
        <dbReference type="ARBA" id="ARBA00023029"/>
    </source>
</evidence>
<comment type="caution">
    <text evidence="6">The sequence shown here is derived from an EMBL/GenBank/DDBJ whole genome shotgun (WGS) entry which is preliminary data.</text>
</comment>
<dbReference type="PROSITE" id="PS52040">
    <property type="entry name" value="TOPO_IIA"/>
    <property type="match status" value="1"/>
</dbReference>
<dbReference type="Gene3D" id="1.10.268.10">
    <property type="entry name" value="Topoisomerase, domain 3"/>
    <property type="match status" value="1"/>
</dbReference>
<dbReference type="PANTHER" id="PTHR43493">
    <property type="entry name" value="DNA GYRASE/TOPOISOMERASE SUBUNIT A"/>
    <property type="match status" value="1"/>
</dbReference>
<feature type="domain" description="Topo IIA-type catalytic" evidence="5">
    <location>
        <begin position="1"/>
        <end position="245"/>
    </location>
</feature>
<dbReference type="SUPFAM" id="SSF56719">
    <property type="entry name" value="Type II DNA topoisomerase"/>
    <property type="match status" value="1"/>
</dbReference>
<dbReference type="EMBL" id="LAZR01060448">
    <property type="protein sequence ID" value="KKK65646.1"/>
    <property type="molecule type" value="Genomic_DNA"/>
</dbReference>
<dbReference type="InterPro" id="IPR013760">
    <property type="entry name" value="Topo_IIA-like_dom_sf"/>
</dbReference>
<dbReference type="GO" id="GO:0003677">
    <property type="term" value="F:DNA binding"/>
    <property type="evidence" value="ECO:0007669"/>
    <property type="project" value="UniProtKB-KW"/>
</dbReference>
<dbReference type="InterPro" id="IPR013757">
    <property type="entry name" value="Topo_IIA_A_a_sf"/>
</dbReference>
<feature type="non-terminal residue" evidence="6">
    <location>
        <position position="245"/>
    </location>
</feature>
<comment type="similarity">
    <text evidence="1">Belongs to the type II topoisomerase GyrA/ParC subunit family.</text>
</comment>
<protein>
    <recommendedName>
        <fullName evidence="5">Topo IIA-type catalytic domain-containing protein</fullName>
    </recommendedName>
</protein>
<accession>A0A0F9A0D8</accession>